<evidence type="ECO:0000313" key="2">
    <source>
        <dbReference type="Proteomes" id="UP000260773"/>
    </source>
</evidence>
<organism evidence="1 2">
    <name type="scientific">Coprococcus catus</name>
    <dbReference type="NCBI Taxonomy" id="116085"/>
    <lineage>
        <taxon>Bacteria</taxon>
        <taxon>Bacillati</taxon>
        <taxon>Bacillota</taxon>
        <taxon>Clostridia</taxon>
        <taxon>Lachnospirales</taxon>
        <taxon>Lachnospiraceae</taxon>
        <taxon>Coprococcus</taxon>
    </lineage>
</organism>
<name>A0A3E2TDE0_9FIRM</name>
<gene>
    <name evidence="1" type="ORF">DW070_16000</name>
</gene>
<accession>A0A3E2TDE0</accession>
<proteinExistence type="predicted"/>
<dbReference type="Proteomes" id="UP000260773">
    <property type="component" value="Unassembled WGS sequence"/>
</dbReference>
<protein>
    <submittedName>
        <fullName evidence="1">Uncharacterized protein</fullName>
    </submittedName>
</protein>
<sequence length="334" mass="38719">MILIRGIKGEQYARKIKKGIVDCRDVLSTLLEPPVTGYEFSDYYEKNFVKAAAALYGKEADIHEPEFLYDLMIHYVVPHMYLTYFHILNPKSLEWLDSFEDGDSFIVIDVQLDQLTQTAIGHEYFGAQMAYVDTICELEQNGYNPFQAACMVSIEDLFEDKTQMIPWLRLYNTLAFALLCREKDDKFTDIENEFRIIAYDCPRIVNGRIQQAPRPAVLTGQTGMKYKGVLTAGMDSMFESNTYVFRDLKKSLREIIAEEKGMVTLDSQFKSIDIRDISDNYRFIGGKEQCAEFIKKSLASMPQERCVNKTIQRTYRREDIPDAVFTKSHRDVEY</sequence>
<evidence type="ECO:0000313" key="1">
    <source>
        <dbReference type="EMBL" id="RGB73141.1"/>
    </source>
</evidence>
<dbReference type="AlphaFoldDB" id="A0A3E2TDE0"/>
<comment type="caution">
    <text evidence="1">The sequence shown here is derived from an EMBL/GenBank/DDBJ whole genome shotgun (WGS) entry which is preliminary data.</text>
</comment>
<reference evidence="1 2" key="1">
    <citation type="submission" date="2018-08" db="EMBL/GenBank/DDBJ databases">
        <title>A genome reference for cultivated species of the human gut microbiota.</title>
        <authorList>
            <person name="Zou Y."/>
            <person name="Xue W."/>
            <person name="Luo G."/>
        </authorList>
    </citation>
    <scope>NUCLEOTIDE SEQUENCE [LARGE SCALE GENOMIC DNA]</scope>
    <source>
        <strain evidence="1 2">AF45-17</strain>
    </source>
</reference>
<dbReference type="EMBL" id="QVEP01000068">
    <property type="protein sequence ID" value="RGB73141.1"/>
    <property type="molecule type" value="Genomic_DNA"/>
</dbReference>